<gene>
    <name evidence="2" type="ORF">AO498_00157</name>
</gene>
<keyword evidence="3" id="KW-1185">Reference proteome</keyword>
<evidence type="ECO:0000313" key="3">
    <source>
        <dbReference type="Proteomes" id="UP000073816"/>
    </source>
</evidence>
<name>A0A142EI30_9BACT</name>
<evidence type="ECO:0000256" key="1">
    <source>
        <dbReference type="SAM" id="MobiDB-lite"/>
    </source>
</evidence>
<dbReference type="AlphaFoldDB" id="A0A142EI30"/>
<reference evidence="2 3" key="2">
    <citation type="journal article" date="2016" name="Genome Announc.">
        <title>Complete Genome Sequence of Algoriphagus sp. Strain M8-2, Isolated from a Brackish Lake.</title>
        <authorList>
            <person name="Muraguchi Y."/>
            <person name="Kushimoto K."/>
            <person name="Ohtsubo Y."/>
            <person name="Suzuki T."/>
            <person name="Dohra H."/>
            <person name="Kimbara K."/>
            <person name="Shintani M."/>
        </authorList>
    </citation>
    <scope>NUCLEOTIDE SEQUENCE [LARGE SCALE GENOMIC DNA]</scope>
    <source>
        <strain evidence="2 3">M8-2</strain>
    </source>
</reference>
<reference evidence="3" key="1">
    <citation type="submission" date="2015-09" db="EMBL/GenBank/DDBJ databases">
        <title>Complete sequence of Algoriphagus sp. M8-2.</title>
        <authorList>
            <person name="Shintani M."/>
        </authorList>
    </citation>
    <scope>NUCLEOTIDE SEQUENCE [LARGE SCALE GENOMIC DNA]</scope>
    <source>
        <strain evidence="3">M8-2</strain>
    </source>
</reference>
<feature type="compositionally biased region" description="Polar residues" evidence="1">
    <location>
        <begin position="20"/>
        <end position="29"/>
    </location>
</feature>
<dbReference type="GO" id="GO:0016853">
    <property type="term" value="F:isomerase activity"/>
    <property type="evidence" value="ECO:0007669"/>
    <property type="project" value="UniProtKB-KW"/>
</dbReference>
<dbReference type="Proteomes" id="UP000073816">
    <property type="component" value="Chromosome"/>
</dbReference>
<dbReference type="KEGG" id="alm:AO498_00157"/>
<feature type="compositionally biased region" description="Basic and acidic residues" evidence="1">
    <location>
        <begin position="45"/>
        <end position="61"/>
    </location>
</feature>
<protein>
    <submittedName>
        <fullName evidence="2">DNA topoisomerase</fullName>
    </submittedName>
</protein>
<dbReference type="EMBL" id="CP012836">
    <property type="protein sequence ID" value="AMQ54785.1"/>
    <property type="molecule type" value="Genomic_DNA"/>
</dbReference>
<feature type="region of interest" description="Disordered" evidence="1">
    <location>
        <begin position="20"/>
        <end position="61"/>
    </location>
</feature>
<sequence length="61" mass="6767">MVVNIDVSSLASLRQGLTRSAGNRFDSNMSSNQNTDSSASSWTKDNFEINSARERPRCEDL</sequence>
<feature type="compositionally biased region" description="Low complexity" evidence="1">
    <location>
        <begin position="30"/>
        <end position="41"/>
    </location>
</feature>
<organism evidence="2 3">
    <name type="scientific">Algoriphagus sanaruensis</name>
    <dbReference type="NCBI Taxonomy" id="1727163"/>
    <lineage>
        <taxon>Bacteria</taxon>
        <taxon>Pseudomonadati</taxon>
        <taxon>Bacteroidota</taxon>
        <taxon>Cytophagia</taxon>
        <taxon>Cytophagales</taxon>
        <taxon>Cyclobacteriaceae</taxon>
        <taxon>Algoriphagus</taxon>
    </lineage>
</organism>
<keyword evidence="2" id="KW-0413">Isomerase</keyword>
<proteinExistence type="predicted"/>
<accession>A0A142EI30</accession>
<dbReference type="PATRIC" id="fig|1727163.4.peg.34"/>
<evidence type="ECO:0000313" key="2">
    <source>
        <dbReference type="EMBL" id="AMQ54785.1"/>
    </source>
</evidence>